<protein>
    <submittedName>
        <fullName evidence="1">Uncharacterized protein</fullName>
    </submittedName>
</protein>
<accession>A0A848H5Y9</accession>
<evidence type="ECO:0000313" key="1">
    <source>
        <dbReference type="EMBL" id="NML43993.1"/>
    </source>
</evidence>
<name>A0A848H5Y9_9BURK</name>
<sequence>MDEVAWPYPVSQVLSRGFIPRAANGEIAGYPMGCLREALLGKGCRDDDVGARR</sequence>
<gene>
    <name evidence="1" type="ORF">HHL11_09550</name>
</gene>
<organism evidence="1 2">
    <name type="scientific">Ramlibacter agri</name>
    <dbReference type="NCBI Taxonomy" id="2728837"/>
    <lineage>
        <taxon>Bacteria</taxon>
        <taxon>Pseudomonadati</taxon>
        <taxon>Pseudomonadota</taxon>
        <taxon>Betaproteobacteria</taxon>
        <taxon>Burkholderiales</taxon>
        <taxon>Comamonadaceae</taxon>
        <taxon>Ramlibacter</taxon>
    </lineage>
</organism>
<dbReference type="EMBL" id="JABBFX010000001">
    <property type="protein sequence ID" value="NML43993.1"/>
    <property type="molecule type" value="Genomic_DNA"/>
</dbReference>
<dbReference type="Proteomes" id="UP000541185">
    <property type="component" value="Unassembled WGS sequence"/>
</dbReference>
<reference evidence="1 2" key="1">
    <citation type="submission" date="2020-04" db="EMBL/GenBank/DDBJ databases">
        <title>Ramlibacter sp. G-1-2-2 isolated from soil.</title>
        <authorList>
            <person name="Dahal R.H."/>
        </authorList>
    </citation>
    <scope>NUCLEOTIDE SEQUENCE [LARGE SCALE GENOMIC DNA]</scope>
    <source>
        <strain evidence="1 2">G-1-2-2</strain>
    </source>
</reference>
<proteinExistence type="predicted"/>
<dbReference type="RefSeq" id="WP_169418162.1">
    <property type="nucleotide sequence ID" value="NZ_JABBFX010000001.1"/>
</dbReference>
<dbReference type="AlphaFoldDB" id="A0A848H5Y9"/>
<comment type="caution">
    <text evidence="1">The sequence shown here is derived from an EMBL/GenBank/DDBJ whole genome shotgun (WGS) entry which is preliminary data.</text>
</comment>
<evidence type="ECO:0000313" key="2">
    <source>
        <dbReference type="Proteomes" id="UP000541185"/>
    </source>
</evidence>
<keyword evidence="2" id="KW-1185">Reference proteome</keyword>